<dbReference type="CDD" id="cd01185">
    <property type="entry name" value="INTN1_C_like"/>
    <property type="match status" value="1"/>
</dbReference>
<dbReference type="GO" id="GO:0006310">
    <property type="term" value="P:DNA recombination"/>
    <property type="evidence" value="ECO:0007669"/>
    <property type="project" value="UniProtKB-KW"/>
</dbReference>
<evidence type="ECO:0000256" key="2">
    <source>
        <dbReference type="ARBA" id="ARBA00023125"/>
    </source>
</evidence>
<evidence type="ECO:0000256" key="4">
    <source>
        <dbReference type="SAM" id="MobiDB-lite"/>
    </source>
</evidence>
<evidence type="ECO:0000259" key="5">
    <source>
        <dbReference type="PROSITE" id="PS51898"/>
    </source>
</evidence>
<dbReference type="InterPro" id="IPR002104">
    <property type="entry name" value="Integrase_catalytic"/>
</dbReference>
<dbReference type="RefSeq" id="WP_122330398.1">
    <property type="nucleotide sequence ID" value="NZ_JAQDYY010000024.1"/>
</dbReference>
<keyword evidence="2" id="KW-0238">DNA-binding</keyword>
<dbReference type="InterPro" id="IPR025269">
    <property type="entry name" value="SAM-like_dom"/>
</dbReference>
<gene>
    <name evidence="6" type="ORF">DW228_13760</name>
</gene>
<dbReference type="PROSITE" id="PS51898">
    <property type="entry name" value="TYR_RECOMBINASE"/>
    <property type="match status" value="1"/>
</dbReference>
<dbReference type="AlphaFoldDB" id="A0A396BWK1"/>
<dbReference type="GO" id="GO:0003677">
    <property type="term" value="F:DNA binding"/>
    <property type="evidence" value="ECO:0007669"/>
    <property type="project" value="UniProtKB-KW"/>
</dbReference>
<dbReference type="Gene3D" id="1.10.150.130">
    <property type="match status" value="1"/>
</dbReference>
<dbReference type="GO" id="GO:0015074">
    <property type="term" value="P:DNA integration"/>
    <property type="evidence" value="ECO:0007669"/>
    <property type="project" value="InterPro"/>
</dbReference>
<dbReference type="Gene3D" id="1.10.443.10">
    <property type="entry name" value="Intergrase catalytic core"/>
    <property type="match status" value="1"/>
</dbReference>
<comment type="similarity">
    <text evidence="1">Belongs to the 'phage' integrase family.</text>
</comment>
<feature type="region of interest" description="Disordered" evidence="4">
    <location>
        <begin position="385"/>
        <end position="407"/>
    </location>
</feature>
<dbReference type="PANTHER" id="PTHR30349">
    <property type="entry name" value="PHAGE INTEGRASE-RELATED"/>
    <property type="match status" value="1"/>
</dbReference>
<dbReference type="Pfam" id="PF13102">
    <property type="entry name" value="Phage_int_SAM_5"/>
    <property type="match status" value="1"/>
</dbReference>
<accession>A0A396BWK1</accession>
<proteinExistence type="inferred from homology"/>
<sequence>MRSTYKQFYYINRGRVKADGTTSIFCRITIDGKVSAIATGLYCAPEEWDTKKGEAKNARVNGQLQAFRLRIDEAYEQATKEKGIVTAEILKNVILDANTIPMTLLATGEEERERLRLRSIRINSTSSYRQSKTSQLNLREFIGLRGMNDIAFEDLTEEFGKSYKLFLIGKGYSASNTNHNLCWLQRLVYIAVDRGLLKFNPLEDVGYEKKGSPKRRHISRNDLLLIMETPMEDKALELARRMFVFSSLTGLAYVDLRNLYPHHIGMTADGKKYIREKRAKTNNEAFIPLHPIAEQIMSLYNTADDSKPVFPLSSRDSMWFEFHSLGVALGINENLTAHVARHTFGVNMVTSGISMESIAKMMGHSNLRSTQVYAVITDDKISKDMDKLMQRRETKETDQNKNKEDGK</sequence>
<dbReference type="Pfam" id="PF17293">
    <property type="entry name" value="Arm-DNA-bind_5"/>
    <property type="match status" value="1"/>
</dbReference>
<dbReference type="Proteomes" id="UP000266644">
    <property type="component" value="Unassembled WGS sequence"/>
</dbReference>
<dbReference type="InterPro" id="IPR013762">
    <property type="entry name" value="Integrase-like_cat_sf"/>
</dbReference>
<organism evidence="6 7">
    <name type="scientific">Bacteroides fragilis</name>
    <dbReference type="NCBI Taxonomy" id="817"/>
    <lineage>
        <taxon>Bacteria</taxon>
        <taxon>Pseudomonadati</taxon>
        <taxon>Bacteroidota</taxon>
        <taxon>Bacteroidia</taxon>
        <taxon>Bacteroidales</taxon>
        <taxon>Bacteroidaceae</taxon>
        <taxon>Bacteroides</taxon>
    </lineage>
</organism>
<feature type="domain" description="Tyr recombinase" evidence="5">
    <location>
        <begin position="213"/>
        <end position="386"/>
    </location>
</feature>
<dbReference type="SUPFAM" id="SSF56349">
    <property type="entry name" value="DNA breaking-rejoining enzymes"/>
    <property type="match status" value="1"/>
</dbReference>
<name>A0A396BWK1_BACFG</name>
<dbReference type="InterPro" id="IPR035386">
    <property type="entry name" value="Arm-DNA-bind_5"/>
</dbReference>
<dbReference type="InterPro" id="IPR010998">
    <property type="entry name" value="Integrase_recombinase_N"/>
</dbReference>
<dbReference type="InterPro" id="IPR011010">
    <property type="entry name" value="DNA_brk_join_enz"/>
</dbReference>
<evidence type="ECO:0000313" key="7">
    <source>
        <dbReference type="Proteomes" id="UP000266644"/>
    </source>
</evidence>
<evidence type="ECO:0000256" key="1">
    <source>
        <dbReference type="ARBA" id="ARBA00008857"/>
    </source>
</evidence>
<dbReference type="EMBL" id="QRJE01000021">
    <property type="protein sequence ID" value="RHH09885.1"/>
    <property type="molecule type" value="Genomic_DNA"/>
</dbReference>
<dbReference type="Pfam" id="PF00589">
    <property type="entry name" value="Phage_integrase"/>
    <property type="match status" value="1"/>
</dbReference>
<evidence type="ECO:0000313" key="6">
    <source>
        <dbReference type="EMBL" id="RHH09885.1"/>
    </source>
</evidence>
<evidence type="ECO:0000256" key="3">
    <source>
        <dbReference type="ARBA" id="ARBA00023172"/>
    </source>
</evidence>
<dbReference type="InterPro" id="IPR050090">
    <property type="entry name" value="Tyrosine_recombinase_XerCD"/>
</dbReference>
<dbReference type="PANTHER" id="PTHR30349:SF64">
    <property type="entry name" value="PROPHAGE INTEGRASE INTD-RELATED"/>
    <property type="match status" value="1"/>
</dbReference>
<reference evidence="6 7" key="1">
    <citation type="submission" date="2018-08" db="EMBL/GenBank/DDBJ databases">
        <title>A genome reference for cultivated species of the human gut microbiota.</title>
        <authorList>
            <person name="Zou Y."/>
            <person name="Xue W."/>
            <person name="Luo G."/>
        </authorList>
    </citation>
    <scope>NUCLEOTIDE SEQUENCE [LARGE SCALE GENOMIC DNA]</scope>
    <source>
        <strain evidence="6 7">AM18-6</strain>
    </source>
</reference>
<protein>
    <submittedName>
        <fullName evidence="6">Site-specific integrase</fullName>
    </submittedName>
</protein>
<comment type="caution">
    <text evidence="6">The sequence shown here is derived from an EMBL/GenBank/DDBJ whole genome shotgun (WGS) entry which is preliminary data.</text>
</comment>
<keyword evidence="3" id="KW-0233">DNA recombination</keyword>